<proteinExistence type="predicted"/>
<protein>
    <submittedName>
        <fullName evidence="1">Uncharacterized protein</fullName>
    </submittedName>
</protein>
<keyword evidence="2" id="KW-1185">Reference proteome</keyword>
<gene>
    <name evidence="1" type="ORF">Fot_17807</name>
</gene>
<dbReference type="EMBL" id="JBFOLJ010000005">
    <property type="protein sequence ID" value="KAL2536416.1"/>
    <property type="molecule type" value="Genomic_DNA"/>
</dbReference>
<accession>A0ABD1VGE1</accession>
<evidence type="ECO:0000313" key="1">
    <source>
        <dbReference type="EMBL" id="KAL2536416.1"/>
    </source>
</evidence>
<reference evidence="2" key="1">
    <citation type="submission" date="2024-07" db="EMBL/GenBank/DDBJ databases">
        <title>Two chromosome-level genome assemblies of Korean endemic species Abeliophyllum distichum and Forsythia ovata (Oleaceae).</title>
        <authorList>
            <person name="Jang H."/>
        </authorList>
    </citation>
    <scope>NUCLEOTIDE SEQUENCE [LARGE SCALE GENOMIC DNA]</scope>
</reference>
<sequence>MMVVNRRAEEVVDPSPEITPGKIVHKTLTSKRCQNYPFFKKTGHQQANHLNRDARQTLRSVLLICYVDGTVRLWIETRDGRIRRAEKGSRDQKAPRLFFGVIAVLEVNQTLNKSLGSNVFVCSATKVEGIIATGKEAAIIHM</sequence>
<organism evidence="1 2">
    <name type="scientific">Forsythia ovata</name>
    <dbReference type="NCBI Taxonomy" id="205694"/>
    <lineage>
        <taxon>Eukaryota</taxon>
        <taxon>Viridiplantae</taxon>
        <taxon>Streptophyta</taxon>
        <taxon>Embryophyta</taxon>
        <taxon>Tracheophyta</taxon>
        <taxon>Spermatophyta</taxon>
        <taxon>Magnoliopsida</taxon>
        <taxon>eudicotyledons</taxon>
        <taxon>Gunneridae</taxon>
        <taxon>Pentapetalae</taxon>
        <taxon>asterids</taxon>
        <taxon>lamiids</taxon>
        <taxon>Lamiales</taxon>
        <taxon>Oleaceae</taxon>
        <taxon>Forsythieae</taxon>
        <taxon>Forsythia</taxon>
    </lineage>
</organism>
<comment type="caution">
    <text evidence="1">The sequence shown here is derived from an EMBL/GenBank/DDBJ whole genome shotgun (WGS) entry which is preliminary data.</text>
</comment>
<dbReference type="AlphaFoldDB" id="A0ABD1VGE1"/>
<name>A0ABD1VGE1_9LAMI</name>
<evidence type="ECO:0000313" key="2">
    <source>
        <dbReference type="Proteomes" id="UP001604277"/>
    </source>
</evidence>
<dbReference type="Proteomes" id="UP001604277">
    <property type="component" value="Unassembled WGS sequence"/>
</dbReference>